<gene>
    <name evidence="2" type="ORF">DT065_00435</name>
</gene>
<evidence type="ECO:0000313" key="3">
    <source>
        <dbReference type="Proteomes" id="UP000252100"/>
    </source>
</evidence>
<accession>A0A345BUJ7</accession>
<reference evidence="2 3" key="1">
    <citation type="journal article" date="2018" name="J. Microbiol.">
        <title>Salicibibacter kimchii gen. nov., sp. nov., a moderately halophilic and alkalitolerant bacterium in the family Bacillaceae, isolated from kimchi.</title>
        <authorList>
            <person name="Jang J.Y."/>
            <person name="Oh Y.J."/>
            <person name="Lim S.K."/>
            <person name="Park H.K."/>
            <person name="Lee C."/>
            <person name="Kim J.Y."/>
            <person name="Lee M.A."/>
            <person name="Choi H.J."/>
        </authorList>
    </citation>
    <scope>NUCLEOTIDE SEQUENCE [LARGE SCALE GENOMIC DNA]</scope>
    <source>
        <strain evidence="2 3">NKC1-1</strain>
    </source>
</reference>
<keyword evidence="3" id="KW-1185">Reference proteome</keyword>
<proteinExistence type="predicted"/>
<name>A0A345BUJ7_9BACI</name>
<feature type="region of interest" description="Disordered" evidence="1">
    <location>
        <begin position="1"/>
        <end position="49"/>
    </location>
</feature>
<protein>
    <submittedName>
        <fullName evidence="2">Uncharacterized protein</fullName>
    </submittedName>
</protein>
<dbReference type="Proteomes" id="UP000252100">
    <property type="component" value="Chromosome"/>
</dbReference>
<dbReference type="OrthoDB" id="9902927at2"/>
<dbReference type="RefSeq" id="WP_114369880.1">
    <property type="nucleotide sequence ID" value="NZ_CP031092.1"/>
</dbReference>
<evidence type="ECO:0000313" key="2">
    <source>
        <dbReference type="EMBL" id="AXF54628.1"/>
    </source>
</evidence>
<dbReference type="AlphaFoldDB" id="A0A345BUJ7"/>
<organism evidence="2 3">
    <name type="scientific">Salicibibacter kimchii</name>
    <dbReference type="NCBI Taxonomy" id="2099786"/>
    <lineage>
        <taxon>Bacteria</taxon>
        <taxon>Bacillati</taxon>
        <taxon>Bacillota</taxon>
        <taxon>Bacilli</taxon>
        <taxon>Bacillales</taxon>
        <taxon>Bacillaceae</taxon>
        <taxon>Salicibibacter</taxon>
    </lineage>
</organism>
<dbReference type="EMBL" id="CP031092">
    <property type="protein sequence ID" value="AXF54628.1"/>
    <property type="molecule type" value="Genomic_DNA"/>
</dbReference>
<sequence length="224" mass="25335">MSQRGNTPGRMNREPNAPGDEIPAFTPQYWESDGHARDVSEDYPYPVKDSSVEDRLNNLLDKQSEIIEKQSEILERLNEPIDTQVTGSNVEEMETLVNAETVDPGDFAQTGYANADARLSYFAIETTASEWRLEGRRTPWSNSIGREGVYFYPTGDVQGSYSSRNPFVCFQMISHGNNINETIESIAEAEKFRLFTDGGYIRVRNRSEEAATVTIRLYKIGVEQ</sequence>
<evidence type="ECO:0000256" key="1">
    <source>
        <dbReference type="SAM" id="MobiDB-lite"/>
    </source>
</evidence>
<dbReference type="KEGG" id="rue:DT065_00435"/>